<dbReference type="Proteomes" id="UP000762676">
    <property type="component" value="Unassembled WGS sequence"/>
</dbReference>
<proteinExistence type="predicted"/>
<dbReference type="EMBL" id="BMAT01002717">
    <property type="protein sequence ID" value="GFS12392.1"/>
    <property type="molecule type" value="Genomic_DNA"/>
</dbReference>
<accession>A0AAV4IPZ2</accession>
<sequence>MRLSNTEDRGPSVDEDFGKILSADVTSTHAEFTYQVETKTHHSRPPVHTRFRVSFAEWDIDRQHVTLRINNDD</sequence>
<evidence type="ECO:0000313" key="1">
    <source>
        <dbReference type="EMBL" id="GFS12392.1"/>
    </source>
</evidence>
<name>A0AAV4IPZ2_9GAST</name>
<keyword evidence="2" id="KW-1185">Reference proteome</keyword>
<reference evidence="1 2" key="1">
    <citation type="journal article" date="2021" name="Elife">
        <title>Chloroplast acquisition without the gene transfer in kleptoplastic sea slugs, Plakobranchus ocellatus.</title>
        <authorList>
            <person name="Maeda T."/>
            <person name="Takahashi S."/>
            <person name="Yoshida T."/>
            <person name="Shimamura S."/>
            <person name="Takaki Y."/>
            <person name="Nagai Y."/>
            <person name="Toyoda A."/>
            <person name="Suzuki Y."/>
            <person name="Arimoto A."/>
            <person name="Ishii H."/>
            <person name="Satoh N."/>
            <person name="Nishiyama T."/>
            <person name="Hasebe M."/>
            <person name="Maruyama T."/>
            <person name="Minagawa J."/>
            <person name="Obokata J."/>
            <person name="Shigenobu S."/>
        </authorList>
    </citation>
    <scope>NUCLEOTIDE SEQUENCE [LARGE SCALE GENOMIC DNA]</scope>
</reference>
<protein>
    <submittedName>
        <fullName evidence="1">Uncharacterized protein</fullName>
    </submittedName>
</protein>
<organism evidence="1 2">
    <name type="scientific">Elysia marginata</name>
    <dbReference type="NCBI Taxonomy" id="1093978"/>
    <lineage>
        <taxon>Eukaryota</taxon>
        <taxon>Metazoa</taxon>
        <taxon>Spiralia</taxon>
        <taxon>Lophotrochozoa</taxon>
        <taxon>Mollusca</taxon>
        <taxon>Gastropoda</taxon>
        <taxon>Heterobranchia</taxon>
        <taxon>Euthyneura</taxon>
        <taxon>Panpulmonata</taxon>
        <taxon>Sacoglossa</taxon>
        <taxon>Placobranchoidea</taxon>
        <taxon>Plakobranchidae</taxon>
        <taxon>Elysia</taxon>
    </lineage>
</organism>
<evidence type="ECO:0000313" key="2">
    <source>
        <dbReference type="Proteomes" id="UP000762676"/>
    </source>
</evidence>
<comment type="caution">
    <text evidence="1">The sequence shown here is derived from an EMBL/GenBank/DDBJ whole genome shotgun (WGS) entry which is preliminary data.</text>
</comment>
<dbReference type="AlphaFoldDB" id="A0AAV4IPZ2"/>
<gene>
    <name evidence="1" type="ORF">ElyMa_001370200</name>
</gene>